<evidence type="ECO:0000256" key="2">
    <source>
        <dbReference type="ARBA" id="ARBA00010752"/>
    </source>
</evidence>
<feature type="domain" description="DNA polymerase III beta sliding clamp central" evidence="9">
    <location>
        <begin position="139"/>
        <end position="222"/>
    </location>
</feature>
<proteinExistence type="inferred from homology"/>
<keyword evidence="11" id="KW-1185">Reference proteome</keyword>
<evidence type="ECO:0000256" key="5">
    <source>
        <dbReference type="ARBA" id="ARBA00022695"/>
    </source>
</evidence>
<evidence type="ECO:0000259" key="9">
    <source>
        <dbReference type="Pfam" id="PF02767"/>
    </source>
</evidence>
<keyword evidence="5" id="KW-0548">Nucleotidyltransferase</keyword>
<dbReference type="SMART" id="SM00480">
    <property type="entry name" value="POL3Bc"/>
    <property type="match status" value="1"/>
</dbReference>
<accession>A0ABV2BCQ8</accession>
<protein>
    <submittedName>
        <fullName evidence="10">DNA polymerase III subunit beta</fullName>
    </submittedName>
</protein>
<dbReference type="InterPro" id="IPR046938">
    <property type="entry name" value="DNA_clamp_sf"/>
</dbReference>
<evidence type="ECO:0000256" key="8">
    <source>
        <dbReference type="ARBA" id="ARBA00023125"/>
    </source>
</evidence>
<organism evidence="10 11">
    <name type="scientific">Lactobacillus crispatus</name>
    <dbReference type="NCBI Taxonomy" id="47770"/>
    <lineage>
        <taxon>Bacteria</taxon>
        <taxon>Bacillati</taxon>
        <taxon>Bacillota</taxon>
        <taxon>Bacilli</taxon>
        <taxon>Lactobacillales</taxon>
        <taxon>Lactobacillaceae</taxon>
        <taxon>Lactobacillus</taxon>
    </lineage>
</organism>
<dbReference type="Gene3D" id="3.10.150.10">
    <property type="entry name" value="DNA Polymerase III, subunit A, domain 2"/>
    <property type="match status" value="2"/>
</dbReference>
<keyword evidence="6" id="KW-0235">DNA replication</keyword>
<evidence type="ECO:0000256" key="1">
    <source>
        <dbReference type="ARBA" id="ARBA00004496"/>
    </source>
</evidence>
<dbReference type="PANTHER" id="PTHR30478">
    <property type="entry name" value="DNA POLYMERASE III SUBUNIT BETA"/>
    <property type="match status" value="1"/>
</dbReference>
<dbReference type="CDD" id="cd00140">
    <property type="entry name" value="beta_clamp"/>
    <property type="match status" value="1"/>
</dbReference>
<dbReference type="Proteomes" id="UP001434419">
    <property type="component" value="Unassembled WGS sequence"/>
</dbReference>
<dbReference type="EMBL" id="JBETVU010000013">
    <property type="protein sequence ID" value="MES5151043.1"/>
    <property type="molecule type" value="Genomic_DNA"/>
</dbReference>
<dbReference type="InterPro" id="IPR001001">
    <property type="entry name" value="DNA_polIII_beta"/>
</dbReference>
<comment type="similarity">
    <text evidence="2">Belongs to the beta sliding clamp family.</text>
</comment>
<comment type="subcellular location">
    <subcellularLocation>
        <location evidence="1">Cytoplasm</location>
    </subcellularLocation>
</comment>
<evidence type="ECO:0000256" key="3">
    <source>
        <dbReference type="ARBA" id="ARBA00022490"/>
    </source>
</evidence>
<dbReference type="InterPro" id="IPR022637">
    <property type="entry name" value="DNA_polIII_beta_cen"/>
</dbReference>
<dbReference type="PANTHER" id="PTHR30478:SF0">
    <property type="entry name" value="BETA SLIDING CLAMP"/>
    <property type="match status" value="1"/>
</dbReference>
<keyword evidence="8" id="KW-0238">DNA-binding</keyword>
<evidence type="ECO:0000256" key="7">
    <source>
        <dbReference type="ARBA" id="ARBA00022932"/>
    </source>
</evidence>
<dbReference type="SUPFAM" id="SSF55979">
    <property type="entry name" value="DNA clamp"/>
    <property type="match status" value="1"/>
</dbReference>
<keyword evidence="3" id="KW-0963">Cytoplasm</keyword>
<dbReference type="Pfam" id="PF02767">
    <property type="entry name" value="DNA_pol3_beta_2"/>
    <property type="match status" value="1"/>
</dbReference>
<name>A0ABV2BCQ8_9LACO</name>
<keyword evidence="4" id="KW-0808">Transferase</keyword>
<gene>
    <name evidence="10" type="ORF">ABVC42_14520</name>
</gene>
<comment type="caution">
    <text evidence="10">The sequence shown here is derived from an EMBL/GenBank/DDBJ whole genome shotgun (WGS) entry which is preliminary data.</text>
</comment>
<evidence type="ECO:0000256" key="4">
    <source>
        <dbReference type="ARBA" id="ARBA00022679"/>
    </source>
</evidence>
<keyword evidence="7" id="KW-0239">DNA-directed DNA polymerase</keyword>
<dbReference type="RefSeq" id="WP_133476346.1">
    <property type="nucleotide sequence ID" value="NZ_JBETVU010000013.1"/>
</dbReference>
<evidence type="ECO:0000313" key="10">
    <source>
        <dbReference type="EMBL" id="MES5151043.1"/>
    </source>
</evidence>
<evidence type="ECO:0000313" key="11">
    <source>
        <dbReference type="Proteomes" id="UP001434419"/>
    </source>
</evidence>
<reference evidence="10" key="1">
    <citation type="submission" date="2024-06" db="EMBL/GenBank/DDBJ databases">
        <title>Vaginal Lactobacillus fatty acid response mechanisms reveal a metabolite-targeted strategy for bacterial vaginosis treatment.</title>
        <authorList>
            <person name="Zhu M."/>
            <person name="Blainey P.C."/>
            <person name="Bloom S.M."/>
            <person name="Kwon D.S."/>
        </authorList>
    </citation>
    <scope>NUCLEOTIDE SEQUENCE</scope>
    <source>
        <strain evidence="10">194_F1_1</strain>
    </source>
</reference>
<sequence>MKFEIEQTEFMSKLGKVDKFVKDKKNQLCVLDVTDNGISLTTFNGTTTIRMKALTDTKSLNILETGTVCLSTGMLFQSIKSLPKIWLKDSYAPMTFETWGTTDKKLRISVPKSHVDLVIVKKDCIPEIPDFKDAIELKIPKKYLFTAINQVAYATSLDSSRPVLTGVQLRFQDGTLMADGTDSHQLAHVELEGAYHPNDISKNVILSAKELKNIATSFTSVNNEFEPLTIKFEAKSNSEIGLVQILNDTAELTLLN</sequence>
<evidence type="ECO:0000256" key="6">
    <source>
        <dbReference type="ARBA" id="ARBA00022705"/>
    </source>
</evidence>